<name>A0A061S2N8_9CHLO</name>
<dbReference type="PRINTS" id="PR00926">
    <property type="entry name" value="MITOCARRIER"/>
</dbReference>
<gene>
    <name evidence="13" type="primary">SLC25A11</name>
    <name evidence="13" type="ORF">TSPGSL018_18441</name>
</gene>
<organism evidence="13">
    <name type="scientific">Tetraselmis sp. GSL018</name>
    <dbReference type="NCBI Taxonomy" id="582737"/>
    <lineage>
        <taxon>Eukaryota</taxon>
        <taxon>Viridiplantae</taxon>
        <taxon>Chlorophyta</taxon>
        <taxon>core chlorophytes</taxon>
        <taxon>Chlorodendrophyceae</taxon>
        <taxon>Chlorodendrales</taxon>
        <taxon>Chlorodendraceae</taxon>
        <taxon>Tetraselmis</taxon>
    </lineage>
</organism>
<dbReference type="InterPro" id="IPR002067">
    <property type="entry name" value="MCP"/>
</dbReference>
<evidence type="ECO:0000256" key="10">
    <source>
        <dbReference type="PROSITE-ProRule" id="PRU00282"/>
    </source>
</evidence>
<keyword evidence="4 10" id="KW-0812">Transmembrane</keyword>
<evidence type="ECO:0000256" key="9">
    <source>
        <dbReference type="ARBA" id="ARBA00023136"/>
    </source>
</evidence>
<dbReference type="PANTHER" id="PTHR45618">
    <property type="entry name" value="MITOCHONDRIAL DICARBOXYLATE CARRIER-RELATED"/>
    <property type="match status" value="1"/>
</dbReference>
<evidence type="ECO:0000256" key="7">
    <source>
        <dbReference type="ARBA" id="ARBA00022989"/>
    </source>
</evidence>
<reference evidence="13" key="1">
    <citation type="submission" date="2014-05" db="EMBL/GenBank/DDBJ databases">
        <title>The transcriptome of the halophilic microalga Tetraselmis sp. GSL018 isolated from the Great Salt Lake, Utah.</title>
        <authorList>
            <person name="Jinkerson R.E."/>
            <person name="D'Adamo S."/>
            <person name="Posewitz M.C."/>
        </authorList>
    </citation>
    <scope>NUCLEOTIDE SEQUENCE</scope>
    <source>
        <strain evidence="13">GSL018</strain>
    </source>
</reference>
<keyword evidence="6" id="KW-0999">Mitochondrion inner membrane</keyword>
<comment type="similarity">
    <text evidence="2 11">Belongs to the mitochondrial carrier (TC 2.A.29) family.</text>
</comment>
<dbReference type="InterPro" id="IPR023395">
    <property type="entry name" value="MCP_dom_sf"/>
</dbReference>
<dbReference type="GO" id="GO:0055085">
    <property type="term" value="P:transmembrane transport"/>
    <property type="evidence" value="ECO:0007669"/>
    <property type="project" value="InterPro"/>
</dbReference>
<evidence type="ECO:0000256" key="2">
    <source>
        <dbReference type="ARBA" id="ARBA00006375"/>
    </source>
</evidence>
<feature type="repeat" description="Solcar" evidence="10">
    <location>
        <begin position="200"/>
        <end position="290"/>
    </location>
</feature>
<evidence type="ECO:0000256" key="8">
    <source>
        <dbReference type="ARBA" id="ARBA00023128"/>
    </source>
</evidence>
<keyword evidence="3 11" id="KW-0813">Transport</keyword>
<keyword evidence="8" id="KW-0496">Mitochondrion</keyword>
<evidence type="ECO:0000256" key="4">
    <source>
        <dbReference type="ARBA" id="ARBA00022692"/>
    </source>
</evidence>
<evidence type="ECO:0000313" key="13">
    <source>
        <dbReference type="EMBL" id="JAC77135.1"/>
    </source>
</evidence>
<keyword evidence="5" id="KW-0677">Repeat</keyword>
<dbReference type="InterPro" id="IPR018108">
    <property type="entry name" value="MCP_transmembrane"/>
</dbReference>
<evidence type="ECO:0000256" key="12">
    <source>
        <dbReference type="SAM" id="Phobius"/>
    </source>
</evidence>
<accession>A0A061S2N8</accession>
<dbReference type="SUPFAM" id="SSF103506">
    <property type="entry name" value="Mitochondrial carrier"/>
    <property type="match status" value="1"/>
</dbReference>
<evidence type="ECO:0000256" key="6">
    <source>
        <dbReference type="ARBA" id="ARBA00022792"/>
    </source>
</evidence>
<sequence length="296" mass="31442">MGDNPVWNAAKPFLNGGLSGMMATCVIQPIDMVKVRLQLGATGSPLGVASNIIKEEGFGALYKGLSAGLLRQATYTTARLGFYNKISNAAIAYNDGQNLPLVAKAGCGLTAGALGAMVGNPADLSLIRMQADGTLPPEQRRGYKNAFDALIRIAKEEGVGGLFAGCGPTVARAMALNMGMLASNDQFKEMFVDYLGYQKTDRTTVVGSACAAGVVAAAFSLPFDFVKTRMQKMQKLPDGTYPYKGSIDCAAKTLAKEGPLVFYTGFPTYCVRIAPHVSFTLVFLEVIQNTQKKMGF</sequence>
<evidence type="ECO:0000256" key="1">
    <source>
        <dbReference type="ARBA" id="ARBA00004448"/>
    </source>
</evidence>
<dbReference type="EMBL" id="GBEZ01008404">
    <property type="protein sequence ID" value="JAC77135.1"/>
    <property type="molecule type" value="Transcribed_RNA"/>
</dbReference>
<evidence type="ECO:0000256" key="5">
    <source>
        <dbReference type="ARBA" id="ARBA00022737"/>
    </source>
</evidence>
<dbReference type="GO" id="GO:0005743">
    <property type="term" value="C:mitochondrial inner membrane"/>
    <property type="evidence" value="ECO:0007669"/>
    <property type="project" value="UniProtKB-SubCell"/>
</dbReference>
<dbReference type="InterPro" id="IPR050391">
    <property type="entry name" value="Mito_Metabolite_Transporter"/>
</dbReference>
<dbReference type="Pfam" id="PF00153">
    <property type="entry name" value="Mito_carr"/>
    <property type="match status" value="3"/>
</dbReference>
<protein>
    <submittedName>
        <fullName evidence="13">Solute carrier family 25 (Mitochondrial oxoglutarate transporter), member 11</fullName>
    </submittedName>
</protein>
<dbReference type="FunFam" id="1.50.40.10:FF:000009">
    <property type="entry name" value="Mitochondrial 2-oxoglutarate/malate carrier protein"/>
    <property type="match status" value="1"/>
</dbReference>
<feature type="repeat" description="Solcar" evidence="10">
    <location>
        <begin position="99"/>
        <end position="190"/>
    </location>
</feature>
<comment type="subcellular location">
    <subcellularLocation>
        <location evidence="1">Mitochondrion inner membrane</location>
        <topology evidence="1">Multi-pass membrane protein</topology>
    </subcellularLocation>
</comment>
<keyword evidence="9 10" id="KW-0472">Membrane</keyword>
<feature type="transmembrane region" description="Helical" evidence="12">
    <location>
        <begin position="205"/>
        <end position="226"/>
    </location>
</feature>
<dbReference type="PROSITE" id="PS50920">
    <property type="entry name" value="SOLCAR"/>
    <property type="match status" value="3"/>
</dbReference>
<dbReference type="AlphaFoldDB" id="A0A061S2N8"/>
<evidence type="ECO:0000256" key="3">
    <source>
        <dbReference type="ARBA" id="ARBA00022448"/>
    </source>
</evidence>
<proteinExistence type="inferred from homology"/>
<keyword evidence="7 12" id="KW-1133">Transmembrane helix</keyword>
<evidence type="ECO:0000256" key="11">
    <source>
        <dbReference type="RuleBase" id="RU000488"/>
    </source>
</evidence>
<feature type="repeat" description="Solcar" evidence="10">
    <location>
        <begin position="11"/>
        <end position="89"/>
    </location>
</feature>
<dbReference type="Gene3D" id="1.50.40.10">
    <property type="entry name" value="Mitochondrial carrier domain"/>
    <property type="match status" value="1"/>
</dbReference>